<sequence length="215" mass="23036">MSTRRRIGVSAATTEAARRQLMQPVTCWEKAWVTPTNHPASAGLKVHKWVKTENVQQFSDDEGEVDEPLVPLIDEVEVLDGDDDDQDDAATSTQREASTALPKDSEPPSKVPSPKPQPHPLSMMSLPPTSEAQTPVPQQPGEEELDAALNPQTADDSTAGMDISMDDATQLDMSGLGPDGLGLEEAHDLSQMEPADALLGGPLMDNTDDPFASND</sequence>
<proteinExistence type="predicted"/>
<dbReference type="Proteomes" id="UP001556367">
    <property type="component" value="Unassembled WGS sequence"/>
</dbReference>
<evidence type="ECO:0000313" key="3">
    <source>
        <dbReference type="Proteomes" id="UP001556367"/>
    </source>
</evidence>
<feature type="compositionally biased region" description="Acidic residues" evidence="1">
    <location>
        <begin position="76"/>
        <end position="88"/>
    </location>
</feature>
<feature type="compositionally biased region" description="Pro residues" evidence="1">
    <location>
        <begin position="109"/>
        <end position="119"/>
    </location>
</feature>
<evidence type="ECO:0000256" key="1">
    <source>
        <dbReference type="SAM" id="MobiDB-lite"/>
    </source>
</evidence>
<organism evidence="2 3">
    <name type="scientific">Hohenbuehelia grisea</name>
    <dbReference type="NCBI Taxonomy" id="104357"/>
    <lineage>
        <taxon>Eukaryota</taxon>
        <taxon>Fungi</taxon>
        <taxon>Dikarya</taxon>
        <taxon>Basidiomycota</taxon>
        <taxon>Agaricomycotina</taxon>
        <taxon>Agaricomycetes</taxon>
        <taxon>Agaricomycetidae</taxon>
        <taxon>Agaricales</taxon>
        <taxon>Pleurotineae</taxon>
        <taxon>Pleurotaceae</taxon>
        <taxon>Hohenbuehelia</taxon>
    </lineage>
</organism>
<name>A0ABR3J8J3_9AGAR</name>
<protein>
    <submittedName>
        <fullName evidence="2">Uncharacterized protein</fullName>
    </submittedName>
</protein>
<evidence type="ECO:0000313" key="2">
    <source>
        <dbReference type="EMBL" id="KAL0951460.1"/>
    </source>
</evidence>
<accession>A0ABR3J8J3</accession>
<reference evidence="3" key="1">
    <citation type="submission" date="2024-06" db="EMBL/GenBank/DDBJ databases">
        <title>Multi-omics analyses provide insights into the biosynthesis of the anticancer antibiotic pleurotin in Hohenbuehelia grisea.</title>
        <authorList>
            <person name="Weaver J.A."/>
            <person name="Alberti F."/>
        </authorList>
    </citation>
    <scope>NUCLEOTIDE SEQUENCE [LARGE SCALE GENOMIC DNA]</scope>
    <source>
        <strain evidence="3">T-177</strain>
    </source>
</reference>
<feature type="region of interest" description="Disordered" evidence="1">
    <location>
        <begin position="76"/>
        <end position="215"/>
    </location>
</feature>
<keyword evidence="3" id="KW-1185">Reference proteome</keyword>
<comment type="caution">
    <text evidence="2">The sequence shown here is derived from an EMBL/GenBank/DDBJ whole genome shotgun (WGS) entry which is preliminary data.</text>
</comment>
<dbReference type="EMBL" id="JASNQZ010000011">
    <property type="protein sequence ID" value="KAL0951460.1"/>
    <property type="molecule type" value="Genomic_DNA"/>
</dbReference>
<feature type="compositionally biased region" description="Polar residues" evidence="1">
    <location>
        <begin position="127"/>
        <end position="136"/>
    </location>
</feature>
<gene>
    <name evidence="2" type="ORF">HGRIS_008148</name>
</gene>